<dbReference type="InterPro" id="IPR022946">
    <property type="entry name" value="UPF0313"/>
</dbReference>
<dbReference type="PANTHER" id="PTHR32331">
    <property type="entry name" value="UPF0313 PROTEIN YGIQ"/>
    <property type="match status" value="1"/>
</dbReference>
<sequence length="654" mass="75102">MRGTEFLPVSREEMRAREWYYYDFLVVMADAYIDHPSFGSTLIARLLEAEGYRVAVLAQPDWHDCTPFTDMGKPRFGVFIGGGNLDSMVAHYTVAKRRRDKDLYSPGGKMGCRPDRATIVYANRAREAFGSGTPIIIGGLEASLRRFAHYDYWDDKVRRPILFDAPADLLVYGMGETATKEIARRLSKKVPVEDITDVRGTAFLSQNAEKCIYRPVTVPSYESVLEDKKAYALATKLQYDENDPIRGCGVVQPCQGRFLIVNPPQRPLPREELDRLYDLPFVREVHPMYKEPVPAIEEVRFSIAHNRGCFGGCNFCALTFHQGRMVTSRSIESVLREAEILTKDPQFKGYIHDVGGPTANFRHASCPGQKKHGCCKNRSCLAPEPCKNLDADHSEYTELLRRLRALPGVKKVFVRSGIRYDYMLQDKNQEFFKELVDYHISGQLKVAPEHCVASVLDYMGKPHFDVFERFWRKYQRLNEADHKEQYLVPYLMSSHPGCTLRDSVRLAEFLHRTGHLPEQVQDFYPTPGTLSTCMYYTGIDPRDMTEVYVARSPHEKALQRALLQWGRKDLRPLVIEALEKAERTDLIGYEEKCLIRPQKGEKYFGKKPEEPPAPQRREQGRGGNFRHKRPENPGQKGKMPQRKKDAFAKKRRGK</sequence>
<dbReference type="SFLD" id="SFLDG01082">
    <property type="entry name" value="B12-binding_domain_containing"/>
    <property type="match status" value="1"/>
</dbReference>
<keyword evidence="5 6" id="KW-0411">Iron-sulfur</keyword>
<evidence type="ECO:0000313" key="9">
    <source>
        <dbReference type="EMBL" id="BCK79223.1"/>
    </source>
</evidence>
<keyword evidence="2 6" id="KW-0949">S-adenosyl-L-methionine</keyword>
<dbReference type="Gene3D" id="3.80.30.20">
    <property type="entry name" value="tm_1862 like domain"/>
    <property type="match status" value="1"/>
</dbReference>
<name>A0A810Q361_9FIRM</name>
<evidence type="ECO:0000313" key="10">
    <source>
        <dbReference type="Proteomes" id="UP000681343"/>
    </source>
</evidence>
<dbReference type="GO" id="GO:0051539">
    <property type="term" value="F:4 iron, 4 sulfur cluster binding"/>
    <property type="evidence" value="ECO:0007669"/>
    <property type="project" value="UniProtKB-KW"/>
</dbReference>
<dbReference type="KEGG" id="vfa:MM35RIKEN_14150"/>
<dbReference type="PANTHER" id="PTHR32331:SF0">
    <property type="entry name" value="UPF0313 PROTEIN YGIQ"/>
    <property type="match status" value="1"/>
</dbReference>
<dbReference type="EMBL" id="AP023415">
    <property type="protein sequence ID" value="BCK79223.1"/>
    <property type="molecule type" value="Genomic_DNA"/>
</dbReference>
<dbReference type="AlphaFoldDB" id="A0A810Q361"/>
<gene>
    <name evidence="9" type="ORF">MM35RIKEN_14150</name>
</gene>
<dbReference type="SFLD" id="SFLDS00029">
    <property type="entry name" value="Radical_SAM"/>
    <property type="match status" value="1"/>
</dbReference>
<dbReference type="Pfam" id="PF08497">
    <property type="entry name" value="Radical_SAM_N"/>
    <property type="match status" value="1"/>
</dbReference>
<evidence type="ECO:0000256" key="7">
    <source>
        <dbReference type="SAM" id="MobiDB-lite"/>
    </source>
</evidence>
<dbReference type="Pfam" id="PF11842">
    <property type="entry name" value="DUF3362"/>
    <property type="match status" value="1"/>
</dbReference>
<accession>A0A810Q361</accession>
<dbReference type="PROSITE" id="PS51918">
    <property type="entry name" value="RADICAL_SAM"/>
    <property type="match status" value="1"/>
</dbReference>
<evidence type="ECO:0000256" key="4">
    <source>
        <dbReference type="ARBA" id="ARBA00023004"/>
    </source>
</evidence>
<feature type="compositionally biased region" description="Basic and acidic residues" evidence="7">
    <location>
        <begin position="600"/>
        <end position="620"/>
    </location>
</feature>
<dbReference type="InterPro" id="IPR023404">
    <property type="entry name" value="rSAM_horseshoe"/>
</dbReference>
<dbReference type="SUPFAM" id="SSF102114">
    <property type="entry name" value="Radical SAM enzymes"/>
    <property type="match status" value="1"/>
</dbReference>
<dbReference type="InterPro" id="IPR013704">
    <property type="entry name" value="UPF0313_N"/>
</dbReference>
<dbReference type="Proteomes" id="UP000681343">
    <property type="component" value="Chromosome"/>
</dbReference>
<feature type="domain" description="Radical SAM core" evidence="8">
    <location>
        <begin position="294"/>
        <end position="567"/>
    </location>
</feature>
<dbReference type="Pfam" id="PF04055">
    <property type="entry name" value="Radical_SAM"/>
    <property type="match status" value="1"/>
</dbReference>
<evidence type="ECO:0000256" key="5">
    <source>
        <dbReference type="ARBA" id="ARBA00023014"/>
    </source>
</evidence>
<evidence type="ECO:0000256" key="2">
    <source>
        <dbReference type="ARBA" id="ARBA00022691"/>
    </source>
</evidence>
<dbReference type="InterPro" id="IPR058240">
    <property type="entry name" value="rSAM_sf"/>
</dbReference>
<comment type="similarity">
    <text evidence="6">Belongs to the UPF0313 family.</text>
</comment>
<organism evidence="9 10">
    <name type="scientific">Vescimonas fastidiosa</name>
    <dbReference type="NCBI Taxonomy" id="2714353"/>
    <lineage>
        <taxon>Bacteria</taxon>
        <taxon>Bacillati</taxon>
        <taxon>Bacillota</taxon>
        <taxon>Clostridia</taxon>
        <taxon>Eubacteriales</taxon>
        <taxon>Oscillospiraceae</taxon>
        <taxon>Vescimonas</taxon>
    </lineage>
</organism>
<reference evidence="9" key="1">
    <citation type="submission" date="2020-09" db="EMBL/GenBank/DDBJ databases">
        <title>New species isolated from human feces.</title>
        <authorList>
            <person name="Kitahara M."/>
            <person name="Shigeno Y."/>
            <person name="Shime M."/>
            <person name="Matsumoto Y."/>
            <person name="Nakamura S."/>
            <person name="Motooka D."/>
            <person name="Fukuoka S."/>
            <person name="Nishikawa H."/>
            <person name="Benno Y."/>
        </authorList>
    </citation>
    <scope>NUCLEOTIDE SEQUENCE</scope>
    <source>
        <strain evidence="9">MM35</strain>
    </source>
</reference>
<evidence type="ECO:0000256" key="3">
    <source>
        <dbReference type="ARBA" id="ARBA00022723"/>
    </source>
</evidence>
<dbReference type="NCBIfam" id="TIGR03904">
    <property type="entry name" value="SAM_YgiQ"/>
    <property type="match status" value="1"/>
</dbReference>
<dbReference type="InterPro" id="IPR024560">
    <property type="entry name" value="UPF0313_C"/>
</dbReference>
<dbReference type="GO" id="GO:0005506">
    <property type="term" value="F:iron ion binding"/>
    <property type="evidence" value="ECO:0007669"/>
    <property type="project" value="UniProtKB-UniRule"/>
</dbReference>
<dbReference type="GO" id="GO:0003824">
    <property type="term" value="F:catalytic activity"/>
    <property type="evidence" value="ECO:0007669"/>
    <property type="project" value="InterPro"/>
</dbReference>
<dbReference type="InterPro" id="IPR007197">
    <property type="entry name" value="rSAM"/>
</dbReference>
<dbReference type="HAMAP" id="MF_01251">
    <property type="entry name" value="UPF0313"/>
    <property type="match status" value="1"/>
</dbReference>
<feature type="region of interest" description="Disordered" evidence="7">
    <location>
        <begin position="600"/>
        <end position="654"/>
    </location>
</feature>
<dbReference type="SMART" id="SM00729">
    <property type="entry name" value="Elp3"/>
    <property type="match status" value="1"/>
</dbReference>
<keyword evidence="10" id="KW-1185">Reference proteome</keyword>
<evidence type="ECO:0000259" key="8">
    <source>
        <dbReference type="PROSITE" id="PS51918"/>
    </source>
</evidence>
<protein>
    <submittedName>
        <fullName evidence="9">UPF0313 protein</fullName>
    </submittedName>
</protein>
<comment type="cofactor">
    <cofactor evidence="6">
        <name>[4Fe-4S] cluster</name>
        <dbReference type="ChEBI" id="CHEBI:49883"/>
    </cofactor>
    <text evidence="6">Binds 1 [4Fe-4S] cluster. The cluster is coordinated with 3 cysteines and an exchangeable S-adenosyl-L-methionine.</text>
</comment>
<feature type="binding site" evidence="6">
    <location>
        <position position="313"/>
    </location>
    <ligand>
        <name>[4Fe-4S] cluster</name>
        <dbReference type="ChEBI" id="CHEBI:49883"/>
        <note>4Fe-4S-S-AdoMet</note>
    </ligand>
</feature>
<dbReference type="SFLD" id="SFLDG01069">
    <property type="entry name" value="UPF0313"/>
    <property type="match status" value="1"/>
</dbReference>
<keyword evidence="3 6" id="KW-0479">Metal-binding</keyword>
<feature type="binding site" evidence="6">
    <location>
        <position position="316"/>
    </location>
    <ligand>
        <name>[4Fe-4S] cluster</name>
        <dbReference type="ChEBI" id="CHEBI:49883"/>
        <note>4Fe-4S-S-AdoMet</note>
    </ligand>
</feature>
<evidence type="ECO:0000256" key="1">
    <source>
        <dbReference type="ARBA" id="ARBA00022485"/>
    </source>
</evidence>
<evidence type="ECO:0000256" key="6">
    <source>
        <dbReference type="HAMAP-Rule" id="MF_01251"/>
    </source>
</evidence>
<keyword evidence="1 6" id="KW-0004">4Fe-4S</keyword>
<keyword evidence="4 6" id="KW-0408">Iron</keyword>
<dbReference type="InterPro" id="IPR006638">
    <property type="entry name" value="Elp3/MiaA/NifB-like_rSAM"/>
</dbReference>
<proteinExistence type="inferred from homology"/>
<feature type="binding site" evidence="6">
    <location>
        <position position="309"/>
    </location>
    <ligand>
        <name>[4Fe-4S] cluster</name>
        <dbReference type="ChEBI" id="CHEBI:49883"/>
        <note>4Fe-4S-S-AdoMet</note>
    </ligand>
</feature>
<dbReference type="RefSeq" id="WP_212820518.1">
    <property type="nucleotide sequence ID" value="NZ_AP023415.1"/>
</dbReference>